<protein>
    <submittedName>
        <fullName evidence="2">Extracellular solute-binding protein</fullName>
    </submittedName>
</protein>
<name>A0AB39L5S0_9MICC</name>
<feature type="chain" id="PRO_5044322506" evidence="1">
    <location>
        <begin position="30"/>
        <end position="385"/>
    </location>
</feature>
<dbReference type="EMBL" id="CP163302">
    <property type="protein sequence ID" value="XDP46546.1"/>
    <property type="molecule type" value="Genomic_DNA"/>
</dbReference>
<reference evidence="2" key="1">
    <citation type="submission" date="2024-07" db="EMBL/GenBank/DDBJ databases">
        <authorList>
            <person name="fu j."/>
        </authorList>
    </citation>
    <scope>NUCLEOTIDE SEQUENCE</scope>
    <source>
        <strain evidence="2">P10A9</strain>
    </source>
</reference>
<dbReference type="SUPFAM" id="SSF53850">
    <property type="entry name" value="Periplasmic binding protein-like II"/>
    <property type="match status" value="1"/>
</dbReference>
<evidence type="ECO:0000313" key="2">
    <source>
        <dbReference type="EMBL" id="XDP46546.1"/>
    </source>
</evidence>
<dbReference type="AlphaFoldDB" id="A0AB39L5S0"/>
<dbReference type="PANTHER" id="PTHR42779">
    <property type="entry name" value="PROTEIN YNJB"/>
    <property type="match status" value="1"/>
</dbReference>
<dbReference type="RefSeq" id="WP_369046857.1">
    <property type="nucleotide sequence ID" value="NZ_CP163302.1"/>
</dbReference>
<dbReference type="PANTHER" id="PTHR42779:SF1">
    <property type="entry name" value="PROTEIN YNJB"/>
    <property type="match status" value="1"/>
</dbReference>
<dbReference type="InterPro" id="IPR006059">
    <property type="entry name" value="SBP"/>
</dbReference>
<sequence>MQFSTVLRAAAYTAALGLALTGCAQSSTAAKTNAGDAGIKTVKVFISGDMNIQSLWEKDLAPAFEKANPGYRVQVQIDLHGEHDAQTLAKLTSSVEQKKDADFDLVDGGFVAKASGASLLEKVDTSSVGALADIPADVVKAGGTGGIPYRGSSVLLAYDTKTVAAPPRTLDDLLEWIKANPGRFTYNSPKSGGSGAAFAATVLDKYVPADARQKMTVGYEKDLESTWDQGFETLRGLNPSVYQKGVYPNGNKQTLELLASGQISMAPVWSDQFLTGSANGTIPASVKAAQITGPSFTGGAAYLGVPVNAPNKDAALRLANFVLQPEQQAEIVKEISGYPAISIDRLPADIRDRFANADTNNLRKGYFDQMSKDMNNLWDQKVPGQ</sequence>
<accession>A0AB39L5S0</accession>
<organism evidence="2">
    <name type="scientific">Sinomonas puerhi</name>
    <dbReference type="NCBI Taxonomy" id="3238584"/>
    <lineage>
        <taxon>Bacteria</taxon>
        <taxon>Bacillati</taxon>
        <taxon>Actinomycetota</taxon>
        <taxon>Actinomycetes</taxon>
        <taxon>Micrococcales</taxon>
        <taxon>Micrococcaceae</taxon>
        <taxon>Sinomonas</taxon>
    </lineage>
</organism>
<dbReference type="Pfam" id="PF13416">
    <property type="entry name" value="SBP_bac_8"/>
    <property type="match status" value="1"/>
</dbReference>
<dbReference type="KEGG" id="spue:AB5L97_05920"/>
<dbReference type="Gene3D" id="3.40.190.10">
    <property type="entry name" value="Periplasmic binding protein-like II"/>
    <property type="match status" value="2"/>
</dbReference>
<feature type="signal peptide" evidence="1">
    <location>
        <begin position="1"/>
        <end position="29"/>
    </location>
</feature>
<gene>
    <name evidence="2" type="ORF">AB5L97_05920</name>
</gene>
<keyword evidence="1" id="KW-0732">Signal</keyword>
<proteinExistence type="predicted"/>
<evidence type="ECO:0000256" key="1">
    <source>
        <dbReference type="SAM" id="SignalP"/>
    </source>
</evidence>